<gene>
    <name evidence="10" type="ORF">jhhlp_002845</name>
</gene>
<dbReference type="EMBL" id="NLAX01000008">
    <property type="protein sequence ID" value="PKS11084.1"/>
    <property type="molecule type" value="Genomic_DNA"/>
</dbReference>
<feature type="transmembrane region" description="Helical" evidence="9">
    <location>
        <begin position="363"/>
        <end position="382"/>
    </location>
</feature>
<keyword evidence="7 9" id="KW-0472">Membrane</keyword>
<evidence type="ECO:0000256" key="3">
    <source>
        <dbReference type="ARBA" id="ARBA00022475"/>
    </source>
</evidence>
<name>A0A2N3NF72_9PEZI</name>
<organism evidence="10 11">
    <name type="scientific">Lomentospora prolificans</name>
    <dbReference type="NCBI Taxonomy" id="41688"/>
    <lineage>
        <taxon>Eukaryota</taxon>
        <taxon>Fungi</taxon>
        <taxon>Dikarya</taxon>
        <taxon>Ascomycota</taxon>
        <taxon>Pezizomycotina</taxon>
        <taxon>Sordariomycetes</taxon>
        <taxon>Hypocreomycetidae</taxon>
        <taxon>Microascales</taxon>
        <taxon>Microascaceae</taxon>
        <taxon>Lomentospora</taxon>
    </lineage>
</organism>
<evidence type="ECO:0000313" key="10">
    <source>
        <dbReference type="EMBL" id="PKS11084.1"/>
    </source>
</evidence>
<evidence type="ECO:0000256" key="8">
    <source>
        <dbReference type="SAM" id="MobiDB-lite"/>
    </source>
</evidence>
<evidence type="ECO:0000313" key="11">
    <source>
        <dbReference type="Proteomes" id="UP000233524"/>
    </source>
</evidence>
<dbReference type="VEuPathDB" id="FungiDB:jhhlp_002845"/>
<feature type="region of interest" description="Disordered" evidence="8">
    <location>
        <begin position="471"/>
        <end position="491"/>
    </location>
</feature>
<dbReference type="GO" id="GO:0005886">
    <property type="term" value="C:plasma membrane"/>
    <property type="evidence" value="ECO:0007669"/>
    <property type="project" value="UniProtKB-SubCell"/>
</dbReference>
<evidence type="ECO:0000256" key="5">
    <source>
        <dbReference type="ARBA" id="ARBA00022989"/>
    </source>
</evidence>
<dbReference type="OrthoDB" id="1368at2759"/>
<evidence type="ECO:0000256" key="1">
    <source>
        <dbReference type="ARBA" id="ARBA00004651"/>
    </source>
</evidence>
<dbReference type="InParanoid" id="A0A2N3NF72"/>
<dbReference type="STRING" id="41688.A0A2N3NF72"/>
<evidence type="ECO:0000256" key="2">
    <source>
        <dbReference type="ARBA" id="ARBA00022448"/>
    </source>
</evidence>
<evidence type="ECO:0000256" key="6">
    <source>
        <dbReference type="ARBA" id="ARBA00023065"/>
    </source>
</evidence>
<feature type="region of interest" description="Disordered" evidence="8">
    <location>
        <begin position="1"/>
        <end position="28"/>
    </location>
</feature>
<keyword evidence="6" id="KW-0406">Ion transport</keyword>
<comment type="subcellular location">
    <subcellularLocation>
        <location evidence="1">Cell membrane</location>
        <topology evidence="1">Multi-pass membrane protein</topology>
    </subcellularLocation>
</comment>
<feature type="transmembrane region" description="Helical" evidence="9">
    <location>
        <begin position="336"/>
        <end position="357"/>
    </location>
</feature>
<evidence type="ECO:0000256" key="7">
    <source>
        <dbReference type="ARBA" id="ARBA00023136"/>
    </source>
</evidence>
<keyword evidence="4 9" id="KW-0812">Transmembrane</keyword>
<keyword evidence="5 9" id="KW-1133">Transmembrane helix</keyword>
<keyword evidence="3" id="KW-1003">Cell membrane</keyword>
<keyword evidence="11" id="KW-1185">Reference proteome</keyword>
<comment type="caution">
    <text evidence="10">The sequence shown here is derived from an EMBL/GenBank/DDBJ whole genome shotgun (WGS) entry which is preliminary data.</text>
</comment>
<dbReference type="Proteomes" id="UP000233524">
    <property type="component" value="Unassembled WGS sequence"/>
</dbReference>
<feature type="transmembrane region" description="Helical" evidence="9">
    <location>
        <begin position="99"/>
        <end position="120"/>
    </location>
</feature>
<accession>A0A2N3NF72</accession>
<keyword evidence="2" id="KW-0813">Transport</keyword>
<dbReference type="PANTHER" id="PTHR33281:SF19">
    <property type="entry name" value="VOLTAGE-DEPENDENT ANION CHANNEL-FORMING PROTEIN YNEE"/>
    <property type="match status" value="1"/>
</dbReference>
<feature type="compositionally biased region" description="Basic and acidic residues" evidence="8">
    <location>
        <begin position="1"/>
        <end position="16"/>
    </location>
</feature>
<proteinExistence type="predicted"/>
<dbReference type="PANTHER" id="PTHR33281">
    <property type="entry name" value="UPF0187 PROTEIN YNEE"/>
    <property type="match status" value="1"/>
</dbReference>
<reference evidence="10 11" key="1">
    <citation type="journal article" date="2017" name="G3 (Bethesda)">
        <title>First Draft Genome Sequence of the Pathogenic Fungus Lomentospora prolificans (Formerly Scedosporium prolificans).</title>
        <authorList>
            <person name="Luo R."/>
            <person name="Zimin A."/>
            <person name="Workman R."/>
            <person name="Fan Y."/>
            <person name="Pertea G."/>
            <person name="Grossman N."/>
            <person name="Wear M.P."/>
            <person name="Jia B."/>
            <person name="Miller H."/>
            <person name="Casadevall A."/>
            <person name="Timp W."/>
            <person name="Zhang S.X."/>
            <person name="Salzberg S.L."/>
        </authorList>
    </citation>
    <scope>NUCLEOTIDE SEQUENCE [LARGE SCALE GENOMIC DNA]</scope>
    <source>
        <strain evidence="10 11">JHH-5317</strain>
    </source>
</reference>
<evidence type="ECO:0000256" key="9">
    <source>
        <dbReference type="SAM" id="Phobius"/>
    </source>
</evidence>
<dbReference type="InterPro" id="IPR044669">
    <property type="entry name" value="YneE/VCCN1/2-like"/>
</dbReference>
<dbReference type="AlphaFoldDB" id="A0A2N3NF72"/>
<dbReference type="Pfam" id="PF25539">
    <property type="entry name" value="Bestrophin_2"/>
    <property type="match status" value="1"/>
</dbReference>
<dbReference type="GO" id="GO:0005254">
    <property type="term" value="F:chloride channel activity"/>
    <property type="evidence" value="ECO:0007669"/>
    <property type="project" value="InterPro"/>
</dbReference>
<sequence length="491" mass="54715">MGDDVPSHHAEIRKSDPPSLASSGKQPTLQINGVSSIDRSKTMEAEVLSPTASMTPNPFLSRSNTLDIDDYFVGPRDIAKHSKWPLFLQMHGSILPKMIIPLVWVGCWATAITCISELVQPLGVNSVLLTITGFVVGLGLSFRSSTAYERYAEGRRYWAQLTLACQNLGRVFWVHARETDPDPEKQKAHLLQAMTCTNLIVAFTIALKHKLRFEPYTAYDDLSHLVAHLQTFAGTATADDPSKAELPRKNIFKEVGEYLGVSFAASNPRKMLKKAQLPLGNLPLEILNYLGRCTDKFVEEGKLPVPMQQTLAYNNILALNDVLTGTERVLNTPLPIAYTIAISQITWVYVMLLPFQLYPVLDWKTIPATIAASYIILGILMIGREIENPFGQDVNDLPLEHYCDQVATEMDVIAAQSMHLENLMNHVESGKNRVLFPVSSASYNSWKMRSEERLRDAIKNKPLATFQSRSHHVGETTSVQQEASIVGEKKV</sequence>
<evidence type="ECO:0000256" key="4">
    <source>
        <dbReference type="ARBA" id="ARBA00022692"/>
    </source>
</evidence>
<feature type="transmembrane region" description="Helical" evidence="9">
    <location>
        <begin position="126"/>
        <end position="145"/>
    </location>
</feature>
<protein>
    <submittedName>
        <fullName evidence="10">Uncharacterized protein</fullName>
    </submittedName>
</protein>